<evidence type="ECO:0000256" key="3">
    <source>
        <dbReference type="ARBA" id="ARBA00022771"/>
    </source>
</evidence>
<dbReference type="GO" id="GO:0008270">
    <property type="term" value="F:zinc ion binding"/>
    <property type="evidence" value="ECO:0007669"/>
    <property type="project" value="UniProtKB-KW"/>
</dbReference>
<evidence type="ECO:0000256" key="2">
    <source>
        <dbReference type="ARBA" id="ARBA00022737"/>
    </source>
</evidence>
<accession>A0AAN7ZUP6</accession>
<dbReference type="InterPro" id="IPR013087">
    <property type="entry name" value="Znf_C2H2_type"/>
</dbReference>
<keyword evidence="2" id="KW-0677">Repeat</keyword>
<dbReference type="GO" id="GO:0000978">
    <property type="term" value="F:RNA polymerase II cis-regulatory region sequence-specific DNA binding"/>
    <property type="evidence" value="ECO:0007669"/>
    <property type="project" value="TreeGrafter"/>
</dbReference>
<dbReference type="GO" id="GO:0005634">
    <property type="term" value="C:nucleus"/>
    <property type="evidence" value="ECO:0007669"/>
    <property type="project" value="UniProtKB-ARBA"/>
</dbReference>
<dbReference type="GO" id="GO:0045944">
    <property type="term" value="P:positive regulation of transcription by RNA polymerase II"/>
    <property type="evidence" value="ECO:0007669"/>
    <property type="project" value="UniProtKB-ARBA"/>
</dbReference>
<dbReference type="PANTHER" id="PTHR19818:SF144">
    <property type="entry name" value="METALLOTHIONEIN EXPRESSION ACTIVATOR-RELATED"/>
    <property type="match status" value="1"/>
</dbReference>
<dbReference type="InterPro" id="IPR050329">
    <property type="entry name" value="GLI_C2H2-zinc-finger"/>
</dbReference>
<dbReference type="Proteomes" id="UP001310594">
    <property type="component" value="Unassembled WGS sequence"/>
</dbReference>
<keyword evidence="3 5" id="KW-0863">Zinc-finger</keyword>
<dbReference type="GO" id="GO:0000981">
    <property type="term" value="F:DNA-binding transcription factor activity, RNA polymerase II-specific"/>
    <property type="evidence" value="ECO:0007669"/>
    <property type="project" value="TreeGrafter"/>
</dbReference>
<comment type="caution">
    <text evidence="7">The sequence shown here is derived from an EMBL/GenBank/DDBJ whole genome shotgun (WGS) entry which is preliminary data.</text>
</comment>
<reference evidence="7" key="1">
    <citation type="submission" date="2023-08" db="EMBL/GenBank/DDBJ databases">
        <title>Black Yeasts Isolated from many extreme environments.</title>
        <authorList>
            <person name="Coleine C."/>
            <person name="Stajich J.E."/>
            <person name="Selbmann L."/>
        </authorList>
    </citation>
    <scope>NUCLEOTIDE SEQUENCE</scope>
    <source>
        <strain evidence="7">CCFEE 5810</strain>
    </source>
</reference>
<sequence>MAQTVERNYHLHEALDVRLLDTTFPAASIASEVESALVDIMTNCSNSTDWSRDVHPRIVDWVRRVVCTWQFILRGPDISPDRYIHVDELGNCFKPLHETFPECVHELTAVDEIFQSVTTPYEDYEAPEDEDHRIYDEDDEDVTGAYIPVAVLQDIERAVSKIYLRLVEIKPSGPRRSFAGPPRLYLTSGVTSKVATRVSRRNGIAAQEPDIRAGEHVYYKGEICGSILDTNVTIAMVDAYIDELPVAEKKYACLWEECNHKAGSQANMFAHVQVHLDDRRYQCNKCGQRFVRKQYLSSHGDVHRDEKPYICPCGSTFLREFLWFSIIGMGHVSILGQRLRMGRKGSEWRTKETMMWTTRRRRRKRLDGHATRWVLSSNNYIVLVGDDTLRCRVRRSIGGPPMN</sequence>
<keyword evidence="1" id="KW-0479">Metal-binding</keyword>
<name>A0AAN7ZUP6_9PEZI</name>
<dbReference type="PROSITE" id="PS00028">
    <property type="entry name" value="ZINC_FINGER_C2H2_1"/>
    <property type="match status" value="1"/>
</dbReference>
<organism evidence="7 8">
    <name type="scientific">Elasticomyces elasticus</name>
    <dbReference type="NCBI Taxonomy" id="574655"/>
    <lineage>
        <taxon>Eukaryota</taxon>
        <taxon>Fungi</taxon>
        <taxon>Dikarya</taxon>
        <taxon>Ascomycota</taxon>
        <taxon>Pezizomycotina</taxon>
        <taxon>Dothideomycetes</taxon>
        <taxon>Dothideomycetidae</taxon>
        <taxon>Mycosphaerellales</taxon>
        <taxon>Teratosphaeriaceae</taxon>
        <taxon>Elasticomyces</taxon>
    </lineage>
</organism>
<dbReference type="Gene3D" id="3.30.160.60">
    <property type="entry name" value="Classic Zinc Finger"/>
    <property type="match status" value="1"/>
</dbReference>
<keyword evidence="4" id="KW-0862">Zinc</keyword>
<protein>
    <submittedName>
        <fullName evidence="7">Metallothionein expression activator</fullName>
    </submittedName>
</protein>
<dbReference type="PROSITE" id="PS50157">
    <property type="entry name" value="ZINC_FINGER_C2H2_2"/>
    <property type="match status" value="1"/>
</dbReference>
<dbReference type="EMBL" id="JAVRQU010000005">
    <property type="protein sequence ID" value="KAK5702589.1"/>
    <property type="molecule type" value="Genomic_DNA"/>
</dbReference>
<evidence type="ECO:0000313" key="8">
    <source>
        <dbReference type="Proteomes" id="UP001310594"/>
    </source>
</evidence>
<gene>
    <name evidence="7" type="primary">ACE2_2</name>
    <name evidence="7" type="ORF">LTR97_003534</name>
</gene>
<dbReference type="SMART" id="SM00355">
    <property type="entry name" value="ZnF_C2H2"/>
    <property type="match status" value="2"/>
</dbReference>
<proteinExistence type="predicted"/>
<dbReference type="AlphaFoldDB" id="A0AAN7ZUP6"/>
<evidence type="ECO:0000259" key="6">
    <source>
        <dbReference type="PROSITE" id="PS50157"/>
    </source>
</evidence>
<feature type="domain" description="C2H2-type" evidence="6">
    <location>
        <begin position="281"/>
        <end position="308"/>
    </location>
</feature>
<evidence type="ECO:0000256" key="4">
    <source>
        <dbReference type="ARBA" id="ARBA00022833"/>
    </source>
</evidence>
<dbReference type="SUPFAM" id="SSF57667">
    <property type="entry name" value="beta-beta-alpha zinc fingers"/>
    <property type="match status" value="1"/>
</dbReference>
<evidence type="ECO:0000256" key="5">
    <source>
        <dbReference type="PROSITE-ProRule" id="PRU00042"/>
    </source>
</evidence>
<dbReference type="PANTHER" id="PTHR19818">
    <property type="entry name" value="ZINC FINGER PROTEIN ZIC AND GLI"/>
    <property type="match status" value="1"/>
</dbReference>
<evidence type="ECO:0000313" key="7">
    <source>
        <dbReference type="EMBL" id="KAK5702589.1"/>
    </source>
</evidence>
<evidence type="ECO:0000256" key="1">
    <source>
        <dbReference type="ARBA" id="ARBA00022723"/>
    </source>
</evidence>
<dbReference type="InterPro" id="IPR036236">
    <property type="entry name" value="Znf_C2H2_sf"/>
</dbReference>